<dbReference type="Gene3D" id="2.20.200.10">
    <property type="entry name" value="Outer membrane efflux proteins (OEP)"/>
    <property type="match status" value="1"/>
</dbReference>
<dbReference type="GO" id="GO:0005886">
    <property type="term" value="C:plasma membrane"/>
    <property type="evidence" value="ECO:0007669"/>
    <property type="project" value="UniProtKB-SubCell"/>
</dbReference>
<dbReference type="PANTHER" id="PTHR30203">
    <property type="entry name" value="OUTER MEMBRANE CATION EFFLUX PROTEIN"/>
    <property type="match status" value="1"/>
</dbReference>
<keyword evidence="2" id="KW-0732">Signal</keyword>
<proteinExistence type="inferred from homology"/>
<dbReference type="NCBIfam" id="TIGR01845">
    <property type="entry name" value="outer_NodT"/>
    <property type="match status" value="1"/>
</dbReference>
<comment type="subcellular location">
    <subcellularLocation>
        <location evidence="2">Cell membrane</location>
        <topology evidence="2">Lipid-anchor</topology>
    </subcellularLocation>
</comment>
<dbReference type="EMBL" id="BALE01000004">
    <property type="protein sequence ID" value="GAN52986.1"/>
    <property type="molecule type" value="Genomic_DNA"/>
</dbReference>
<keyword evidence="2" id="KW-1134">Transmembrane beta strand</keyword>
<protein>
    <submittedName>
        <fullName evidence="3">Outer membrane protein oprM</fullName>
    </submittedName>
</protein>
<dbReference type="PROSITE" id="PS51257">
    <property type="entry name" value="PROKAR_LIPOPROTEIN"/>
    <property type="match status" value="1"/>
</dbReference>
<dbReference type="PANTHER" id="PTHR30203:SF32">
    <property type="entry name" value="CATION EFFLUX SYSTEM PROTEIN CUSC"/>
    <property type="match status" value="1"/>
</dbReference>
<keyword evidence="2" id="KW-0812">Transmembrane</keyword>
<accession>A0A0D6MHK8</accession>
<dbReference type="Proteomes" id="UP000032679">
    <property type="component" value="Unassembled WGS sequence"/>
</dbReference>
<dbReference type="STRING" id="1231623.Tasa_004_051"/>
<gene>
    <name evidence="3" type="ORF">Tasa_004_051</name>
</gene>
<keyword evidence="2" id="KW-0472">Membrane</keyword>
<dbReference type="InterPro" id="IPR010131">
    <property type="entry name" value="MdtP/NodT-like"/>
</dbReference>
<reference evidence="3 4" key="1">
    <citation type="submission" date="2012-10" db="EMBL/GenBank/DDBJ databases">
        <title>Genome sequencing of Tanticharoenia sakaeratensis NBRC 103193.</title>
        <authorList>
            <person name="Azuma Y."/>
            <person name="Hadano H."/>
            <person name="Hirakawa H."/>
            <person name="Matsushita K."/>
        </authorList>
    </citation>
    <scope>NUCLEOTIDE SEQUENCE [LARGE SCALE GENOMIC DNA]</scope>
    <source>
        <strain evidence="3 4">NBRC 103193</strain>
    </source>
</reference>
<keyword evidence="2" id="KW-0449">Lipoprotein</keyword>
<evidence type="ECO:0000313" key="4">
    <source>
        <dbReference type="Proteomes" id="UP000032679"/>
    </source>
</evidence>
<evidence type="ECO:0000256" key="2">
    <source>
        <dbReference type="RuleBase" id="RU362097"/>
    </source>
</evidence>
<feature type="signal peptide" evidence="2">
    <location>
        <begin position="1"/>
        <end position="27"/>
    </location>
</feature>
<dbReference type="AlphaFoldDB" id="A0A0D6MHK8"/>
<keyword evidence="4" id="KW-1185">Reference proteome</keyword>
<sequence>MTRKTASTTRRLGVLGLSALLCGCTMAPDYVRPAMPVQTAYPSDTHAASVPAHVVAADLGWRDFFVDERLKALIALAIRDNRSLRSQIASISEAQGQYEVQHASLFPPISATGNGEYFAPSSTAGFSFAPGLGQNISMLRYYSAGIGFSAYEVDLFGRIRSLSQEQAEDALASEENARSVLTSTIAEVATTYISWLADRELLRVTNDTLASQQHTLDLTQTMYDHGETDLLTLQQTRSQVQQAAANQAQYERQMGLDAHALQLAVGAPLPADLPEPAPFGQQTILSDLPAGLPSDLIARRPDVVQAEHTLKAANANIGAARAAFFPRVTITASDGISSLQFRHLFTPGATTWSAAPSITLPIFTWGQNEGNLRISKARKLEQIATYERTVQTAFREVSDALTARETYLAQDRQLDGLVQSDQDAYRLAQMRFSSGIDSYLTTLEQQRSLYQAQQTSIAVKSARFQNLVTLYRALGGGWVDHTPPTRVASAAAAR</sequence>
<dbReference type="Gene3D" id="1.20.1600.10">
    <property type="entry name" value="Outer membrane efflux proteins (OEP)"/>
    <property type="match status" value="1"/>
</dbReference>
<organism evidence="3 4">
    <name type="scientific">Tanticharoenia sakaeratensis NBRC 103193</name>
    <dbReference type="NCBI Taxonomy" id="1231623"/>
    <lineage>
        <taxon>Bacteria</taxon>
        <taxon>Pseudomonadati</taxon>
        <taxon>Pseudomonadota</taxon>
        <taxon>Alphaproteobacteria</taxon>
        <taxon>Acetobacterales</taxon>
        <taxon>Acetobacteraceae</taxon>
        <taxon>Tanticharoenia</taxon>
    </lineage>
</organism>
<comment type="caution">
    <text evidence="3">The sequence shown here is derived from an EMBL/GenBank/DDBJ whole genome shotgun (WGS) entry which is preliminary data.</text>
</comment>
<dbReference type="RefSeq" id="WP_048846506.1">
    <property type="nucleotide sequence ID" value="NZ_BALE01000004.1"/>
</dbReference>
<name>A0A0D6MHK8_9PROT</name>
<feature type="chain" id="PRO_5001435372" evidence="2">
    <location>
        <begin position="28"/>
        <end position="494"/>
    </location>
</feature>
<dbReference type="GO" id="GO:0015562">
    <property type="term" value="F:efflux transmembrane transporter activity"/>
    <property type="evidence" value="ECO:0007669"/>
    <property type="project" value="InterPro"/>
</dbReference>
<comment type="similarity">
    <text evidence="1 2">Belongs to the outer membrane factor (OMF) (TC 1.B.17) family.</text>
</comment>
<dbReference type="OrthoDB" id="9783100at2"/>
<keyword evidence="2" id="KW-0564">Palmitate</keyword>
<dbReference type="SUPFAM" id="SSF56954">
    <property type="entry name" value="Outer membrane efflux proteins (OEP)"/>
    <property type="match status" value="1"/>
</dbReference>
<dbReference type="Pfam" id="PF02321">
    <property type="entry name" value="OEP"/>
    <property type="match status" value="2"/>
</dbReference>
<evidence type="ECO:0000256" key="1">
    <source>
        <dbReference type="ARBA" id="ARBA00007613"/>
    </source>
</evidence>
<dbReference type="InterPro" id="IPR003423">
    <property type="entry name" value="OMP_efflux"/>
</dbReference>
<evidence type="ECO:0000313" key="3">
    <source>
        <dbReference type="EMBL" id="GAN52986.1"/>
    </source>
</evidence>